<evidence type="ECO:0000259" key="4">
    <source>
        <dbReference type="Pfam" id="PF08501"/>
    </source>
</evidence>
<keyword evidence="6" id="KW-1185">Reference proteome</keyword>
<dbReference type="InterPro" id="IPR036291">
    <property type="entry name" value="NAD(P)-bd_dom_sf"/>
</dbReference>
<keyword evidence="2" id="KW-0057">Aromatic amino acid biosynthesis</keyword>
<dbReference type="Gene3D" id="3.40.50.720">
    <property type="entry name" value="NAD(P)-binding Rossmann-like Domain"/>
    <property type="match status" value="1"/>
</dbReference>
<gene>
    <name evidence="5" type="ORF">GCM10009720_23220</name>
</gene>
<evidence type="ECO:0000256" key="1">
    <source>
        <dbReference type="ARBA" id="ARBA00004871"/>
    </source>
</evidence>
<keyword evidence="2" id="KW-0028">Amino-acid biosynthesis</keyword>
<comment type="pathway">
    <text evidence="1">Metabolic intermediate biosynthesis; chorismate biosynthesis; chorismate from D-erythrose 4-phosphate and phosphoenolpyruvate: step 4/7.</text>
</comment>
<evidence type="ECO:0000256" key="2">
    <source>
        <dbReference type="ARBA" id="ARBA00023141"/>
    </source>
</evidence>
<dbReference type="SUPFAM" id="SSF53223">
    <property type="entry name" value="Aminoacid dehydrogenase-like, N-terminal domain"/>
    <property type="match status" value="1"/>
</dbReference>
<dbReference type="CDD" id="cd01065">
    <property type="entry name" value="NAD_bind_Shikimate_DH"/>
    <property type="match status" value="1"/>
</dbReference>
<dbReference type="RefSeq" id="WP_343958902.1">
    <property type="nucleotide sequence ID" value="NZ_BAAAMN010000048.1"/>
</dbReference>
<reference evidence="5 6" key="1">
    <citation type="journal article" date="2019" name="Int. J. Syst. Evol. Microbiol.">
        <title>The Global Catalogue of Microorganisms (GCM) 10K type strain sequencing project: providing services to taxonomists for standard genome sequencing and annotation.</title>
        <authorList>
            <consortium name="The Broad Institute Genomics Platform"/>
            <consortium name="The Broad Institute Genome Sequencing Center for Infectious Disease"/>
            <person name="Wu L."/>
            <person name="Ma J."/>
        </authorList>
    </citation>
    <scope>NUCLEOTIDE SEQUENCE [LARGE SCALE GENOMIC DNA]</scope>
    <source>
        <strain evidence="5 6">JCM 13595</strain>
    </source>
</reference>
<proteinExistence type="predicted"/>
<dbReference type="SUPFAM" id="SSF51735">
    <property type="entry name" value="NAD(P)-binding Rossmann-fold domains"/>
    <property type="match status" value="1"/>
</dbReference>
<accession>A0ABN2US44</accession>
<dbReference type="PANTHER" id="PTHR21089:SF1">
    <property type="entry name" value="BIFUNCTIONAL 3-DEHYDROQUINATE DEHYDRATASE_SHIKIMATE DEHYDROGENASE, CHLOROPLASTIC"/>
    <property type="match status" value="1"/>
</dbReference>
<dbReference type="Proteomes" id="UP001501461">
    <property type="component" value="Unassembled WGS sequence"/>
</dbReference>
<sequence length="300" mass="31462">MAEHGYLMGLIGDGVRPSLTPPMHEHEATAHGLRYVYRPIDLTELGLPATEVGRLLTTGVELGFDAFNITHPCKQVVLEFLDEIDPAAQRLGACNTVLINDGKLVGFNTDRSGFASGLARELPDADLSDVVLLGAGGAGSAVADALAGAGVARLSIIDPDPQRAEALIAQLNAAAPAGHELVTRTGEAEQAAQWIPQATGLVNASPIGMFSHPGLPVDATILHPGLWVADIVYRPARTALIEAAAALGCAVMPGKAMAVGQAADTFQLVTGLQPDRDRMRSHLDWLIAEEELTGDLKDHT</sequence>
<evidence type="ECO:0000313" key="6">
    <source>
        <dbReference type="Proteomes" id="UP001501461"/>
    </source>
</evidence>
<dbReference type="InterPro" id="IPR013708">
    <property type="entry name" value="Shikimate_DH-bd_N"/>
</dbReference>
<feature type="domain" description="Shikimate dehydrogenase substrate binding N-terminal" evidence="4">
    <location>
        <begin position="10"/>
        <end position="97"/>
    </location>
</feature>
<dbReference type="Gene3D" id="3.40.50.10860">
    <property type="entry name" value="Leucine Dehydrogenase, chain A, domain 1"/>
    <property type="match status" value="1"/>
</dbReference>
<evidence type="ECO:0000259" key="3">
    <source>
        <dbReference type="Pfam" id="PF00899"/>
    </source>
</evidence>
<dbReference type="InterPro" id="IPR000594">
    <property type="entry name" value="ThiF_NAD_FAD-bd"/>
</dbReference>
<name>A0ABN2US44_9MICC</name>
<evidence type="ECO:0000313" key="5">
    <source>
        <dbReference type="EMBL" id="GAA2041984.1"/>
    </source>
</evidence>
<organism evidence="5 6">
    <name type="scientific">Yaniella flava</name>
    <dbReference type="NCBI Taxonomy" id="287930"/>
    <lineage>
        <taxon>Bacteria</taxon>
        <taxon>Bacillati</taxon>
        <taxon>Actinomycetota</taxon>
        <taxon>Actinomycetes</taxon>
        <taxon>Micrococcales</taxon>
        <taxon>Micrococcaceae</taxon>
        <taxon>Yaniella</taxon>
    </lineage>
</organism>
<feature type="domain" description="THIF-type NAD/FAD binding fold" evidence="3">
    <location>
        <begin position="128"/>
        <end position="160"/>
    </location>
</feature>
<dbReference type="InterPro" id="IPR046346">
    <property type="entry name" value="Aminoacid_DH-like_N_sf"/>
</dbReference>
<protein>
    <submittedName>
        <fullName evidence="5">Shikimate dehydrogenase</fullName>
    </submittedName>
</protein>
<dbReference type="InterPro" id="IPR022893">
    <property type="entry name" value="Shikimate_DH_fam"/>
</dbReference>
<dbReference type="NCBIfam" id="NF009201">
    <property type="entry name" value="PRK12549.1"/>
    <property type="match status" value="1"/>
</dbReference>
<comment type="caution">
    <text evidence="5">The sequence shown here is derived from an EMBL/GenBank/DDBJ whole genome shotgun (WGS) entry which is preliminary data.</text>
</comment>
<dbReference type="Pfam" id="PF08501">
    <property type="entry name" value="Shikimate_dh_N"/>
    <property type="match status" value="1"/>
</dbReference>
<dbReference type="EMBL" id="BAAAMN010000048">
    <property type="protein sequence ID" value="GAA2041984.1"/>
    <property type="molecule type" value="Genomic_DNA"/>
</dbReference>
<dbReference type="Pfam" id="PF00899">
    <property type="entry name" value="ThiF"/>
    <property type="match status" value="1"/>
</dbReference>
<dbReference type="PANTHER" id="PTHR21089">
    <property type="entry name" value="SHIKIMATE DEHYDROGENASE"/>
    <property type="match status" value="1"/>
</dbReference>